<dbReference type="Pfam" id="PF02653">
    <property type="entry name" value="BPD_transp_2"/>
    <property type="match status" value="1"/>
</dbReference>
<evidence type="ECO:0000256" key="1">
    <source>
        <dbReference type="ARBA" id="ARBA00004651"/>
    </source>
</evidence>
<feature type="transmembrane region" description="Helical" evidence="6">
    <location>
        <begin position="109"/>
        <end position="132"/>
    </location>
</feature>
<comment type="subcellular location">
    <subcellularLocation>
        <location evidence="1">Cell membrane</location>
        <topology evidence="1">Multi-pass membrane protein</topology>
    </subcellularLocation>
</comment>
<evidence type="ECO:0000256" key="4">
    <source>
        <dbReference type="ARBA" id="ARBA00022989"/>
    </source>
</evidence>
<evidence type="ECO:0000256" key="2">
    <source>
        <dbReference type="ARBA" id="ARBA00022475"/>
    </source>
</evidence>
<keyword evidence="4 6" id="KW-1133">Transmembrane helix</keyword>
<keyword evidence="3 6" id="KW-0812">Transmembrane</keyword>
<dbReference type="PANTHER" id="PTHR30482:SF10">
    <property type="entry name" value="HIGH-AFFINITY BRANCHED-CHAIN AMINO ACID TRANSPORT PROTEIN BRAE"/>
    <property type="match status" value="1"/>
</dbReference>
<proteinExistence type="predicted"/>
<dbReference type="PANTHER" id="PTHR30482">
    <property type="entry name" value="HIGH-AFFINITY BRANCHED-CHAIN AMINO ACID TRANSPORT SYSTEM PERMEASE"/>
    <property type="match status" value="1"/>
</dbReference>
<accession>A0A2I8VNS4</accession>
<evidence type="ECO:0000313" key="7">
    <source>
        <dbReference type="EMBL" id="AUV83545.1"/>
    </source>
</evidence>
<dbReference type="CDD" id="cd06581">
    <property type="entry name" value="TM_PBP1_LivM_like"/>
    <property type="match status" value="1"/>
</dbReference>
<dbReference type="OrthoDB" id="15394at2157"/>
<dbReference type="GO" id="GO:0005886">
    <property type="term" value="C:plasma membrane"/>
    <property type="evidence" value="ECO:0007669"/>
    <property type="project" value="UniProtKB-SubCell"/>
</dbReference>
<evidence type="ECO:0000313" key="8">
    <source>
        <dbReference type="Proteomes" id="UP000236584"/>
    </source>
</evidence>
<evidence type="ECO:0000256" key="5">
    <source>
        <dbReference type="ARBA" id="ARBA00023136"/>
    </source>
</evidence>
<feature type="transmembrane region" description="Helical" evidence="6">
    <location>
        <begin position="152"/>
        <end position="172"/>
    </location>
</feature>
<protein>
    <submittedName>
        <fullName evidence="7">Branched-chain amino acid ABC transporter permease</fullName>
    </submittedName>
</protein>
<evidence type="ECO:0000256" key="6">
    <source>
        <dbReference type="SAM" id="Phobius"/>
    </source>
</evidence>
<keyword evidence="8" id="KW-1185">Reference proteome</keyword>
<feature type="transmembrane region" description="Helical" evidence="6">
    <location>
        <begin position="77"/>
        <end position="97"/>
    </location>
</feature>
<dbReference type="EMBL" id="CP026309">
    <property type="protein sequence ID" value="AUV83545.1"/>
    <property type="molecule type" value="Genomic_DNA"/>
</dbReference>
<dbReference type="InterPro" id="IPR043428">
    <property type="entry name" value="LivM-like"/>
</dbReference>
<reference evidence="7 8" key="1">
    <citation type="submission" date="2018-01" db="EMBL/GenBank/DDBJ databases">
        <title>Complete genome sequence of Salinigranum rubrum GX10T, an extremely halophilic archaeon isolated from a marine solar saltern.</title>
        <authorList>
            <person name="Han S."/>
        </authorList>
    </citation>
    <scope>NUCLEOTIDE SEQUENCE [LARGE SCALE GENOMIC DNA]</scope>
    <source>
        <strain evidence="7 8">GX10</strain>
    </source>
</reference>
<name>A0A2I8VNS4_9EURY</name>
<dbReference type="GeneID" id="35594313"/>
<keyword evidence="2" id="KW-1003">Cell membrane</keyword>
<dbReference type="RefSeq" id="WP_103427234.1">
    <property type="nucleotide sequence ID" value="NZ_CP026309.1"/>
</dbReference>
<sequence>MVEIAGVAVALLSIGTIALVYAMLTMGLNVHYGYTGLLNFGHVAFFAAGAYTSALLTVPPPGPGANYTVALSLPMPWGLPVSLVAAALVGGLLATLIGLTSVRLGTHYLAIATFALAGIFEDVLVNEAWLTAGTFGLNSVPRPGRALLGPGTWQLAYFVFALVLTVGVYLVVERLSDAPFGRLLRGVRESEEAAEVLGKDTTRVKLKSFAIGGMIAGLAGGVYAHYVGSVVAVTFVALVTFLVWVALLLGGAGSNLGAVVGAVVLVAFREGTRYLPDLGGSPTLLPSLRFVVIGFLLILVVRFRPAGLFGDPNELVLAGDDE</sequence>
<gene>
    <name evidence="7" type="ORF">C2R22_19435</name>
</gene>
<organism evidence="7 8">
    <name type="scientific">Salinigranum rubrum</name>
    <dbReference type="NCBI Taxonomy" id="755307"/>
    <lineage>
        <taxon>Archaea</taxon>
        <taxon>Methanobacteriati</taxon>
        <taxon>Methanobacteriota</taxon>
        <taxon>Stenosarchaea group</taxon>
        <taxon>Halobacteria</taxon>
        <taxon>Halobacteriales</taxon>
        <taxon>Haloferacaceae</taxon>
        <taxon>Salinigranum</taxon>
    </lineage>
</organism>
<keyword evidence="5 6" id="KW-0472">Membrane</keyword>
<dbReference type="Proteomes" id="UP000236584">
    <property type="component" value="Chromosome"/>
</dbReference>
<feature type="transmembrane region" description="Helical" evidence="6">
    <location>
        <begin position="241"/>
        <end position="268"/>
    </location>
</feature>
<feature type="transmembrane region" description="Helical" evidence="6">
    <location>
        <begin position="36"/>
        <end position="57"/>
    </location>
</feature>
<dbReference type="InterPro" id="IPR001851">
    <property type="entry name" value="ABC_transp_permease"/>
</dbReference>
<dbReference type="GO" id="GO:0015658">
    <property type="term" value="F:branched-chain amino acid transmembrane transporter activity"/>
    <property type="evidence" value="ECO:0007669"/>
    <property type="project" value="InterPro"/>
</dbReference>
<evidence type="ECO:0000256" key="3">
    <source>
        <dbReference type="ARBA" id="ARBA00022692"/>
    </source>
</evidence>
<feature type="transmembrane region" description="Helical" evidence="6">
    <location>
        <begin position="288"/>
        <end position="305"/>
    </location>
</feature>
<feature type="transmembrane region" description="Helical" evidence="6">
    <location>
        <begin position="209"/>
        <end position="235"/>
    </location>
</feature>
<dbReference type="KEGG" id="srub:C2R22_19435"/>
<dbReference type="AlphaFoldDB" id="A0A2I8VNS4"/>
<feature type="transmembrane region" description="Helical" evidence="6">
    <location>
        <begin position="6"/>
        <end position="24"/>
    </location>
</feature>